<dbReference type="Pfam" id="PF03364">
    <property type="entry name" value="Polyketide_cyc"/>
    <property type="match status" value="1"/>
</dbReference>
<dbReference type="GO" id="GO:0045333">
    <property type="term" value="P:cellular respiration"/>
    <property type="evidence" value="ECO:0007669"/>
    <property type="project" value="InterPro"/>
</dbReference>
<dbReference type="RefSeq" id="WP_027021549.1">
    <property type="nucleotide sequence ID" value="NZ_CP059563.1"/>
</dbReference>
<reference evidence="2 3" key="1">
    <citation type="submission" date="2018-11" db="EMBL/GenBank/DDBJ databases">
        <title>Genomes From Bacteria Associated with the Canine Oral Cavity: a Test Case for Automated Genome-Based Taxonomic Assignment.</title>
        <authorList>
            <person name="Coil D.A."/>
            <person name="Jospin G."/>
            <person name="Darling A.E."/>
            <person name="Wallis C."/>
            <person name="Davis I.J."/>
            <person name="Harris S."/>
            <person name="Eisen J.A."/>
            <person name="Holcombe L.J."/>
            <person name="O'Flynn C."/>
        </authorList>
    </citation>
    <scope>NUCLEOTIDE SEQUENCE [LARGE SCALE GENOMIC DNA]</scope>
    <source>
        <strain evidence="2 3">COT-280</strain>
    </source>
</reference>
<accession>A0A3P2A4K5</accession>
<dbReference type="PANTHER" id="PTHR12901">
    <property type="entry name" value="SPERM PROTEIN HOMOLOG"/>
    <property type="match status" value="1"/>
</dbReference>
<sequence length="144" mass="16729">MSAAHIHKSMLVLHSAEHMYRLVDEVEHYPDFLPWYGKTEVISRSNTELQARLHIDYMGLRQSFATRNTNTPYSEIRMNLLEGPFKSLHGTWRFTPVGDDACKIEFSLHYELTGLLARLIRPVFDGICRKLVDAFVKEADKRYG</sequence>
<evidence type="ECO:0000313" key="3">
    <source>
        <dbReference type="Proteomes" id="UP000269923"/>
    </source>
</evidence>
<protein>
    <submittedName>
        <fullName evidence="2">Type II toxin-antitoxin system RatA family toxin</fullName>
    </submittedName>
</protein>
<comment type="similarity">
    <text evidence="1">Belongs to the ribosome association toxin RatA family.</text>
</comment>
<dbReference type="Proteomes" id="UP000269923">
    <property type="component" value="Unassembled WGS sequence"/>
</dbReference>
<keyword evidence="3" id="KW-1185">Reference proteome</keyword>
<evidence type="ECO:0000313" key="2">
    <source>
        <dbReference type="EMBL" id="RRD90392.1"/>
    </source>
</evidence>
<evidence type="ECO:0000256" key="1">
    <source>
        <dbReference type="ARBA" id="ARBA00008918"/>
    </source>
</evidence>
<dbReference type="SUPFAM" id="SSF55961">
    <property type="entry name" value="Bet v1-like"/>
    <property type="match status" value="1"/>
</dbReference>
<dbReference type="STRING" id="1121352.GCA_000620925_00669"/>
<dbReference type="EMBL" id="RQYC01000006">
    <property type="protein sequence ID" value="RRD90392.1"/>
    <property type="molecule type" value="Genomic_DNA"/>
</dbReference>
<dbReference type="GO" id="GO:0048039">
    <property type="term" value="F:ubiquinone binding"/>
    <property type="evidence" value="ECO:0007669"/>
    <property type="project" value="InterPro"/>
</dbReference>
<dbReference type="InterPro" id="IPR005031">
    <property type="entry name" value="COQ10_START"/>
</dbReference>
<dbReference type="InterPro" id="IPR044996">
    <property type="entry name" value="COQ10-like"/>
</dbReference>
<gene>
    <name evidence="2" type="ORF">EII21_05600</name>
</gene>
<organism evidence="2 3">
    <name type="scientific">Conchiformibius steedae</name>
    <dbReference type="NCBI Taxonomy" id="153493"/>
    <lineage>
        <taxon>Bacteria</taxon>
        <taxon>Pseudomonadati</taxon>
        <taxon>Pseudomonadota</taxon>
        <taxon>Betaproteobacteria</taxon>
        <taxon>Neisseriales</taxon>
        <taxon>Neisseriaceae</taxon>
        <taxon>Conchiformibius</taxon>
    </lineage>
</organism>
<dbReference type="Gene3D" id="3.30.530.20">
    <property type="match status" value="1"/>
</dbReference>
<dbReference type="CDD" id="cd07813">
    <property type="entry name" value="COQ10p_like"/>
    <property type="match status" value="1"/>
</dbReference>
<dbReference type="PANTHER" id="PTHR12901:SF10">
    <property type="entry name" value="COENZYME Q-BINDING PROTEIN COQ10, MITOCHONDRIAL"/>
    <property type="match status" value="1"/>
</dbReference>
<dbReference type="AlphaFoldDB" id="A0A3P2A4K5"/>
<dbReference type="OrthoDB" id="9804759at2"/>
<proteinExistence type="inferred from homology"/>
<dbReference type="InterPro" id="IPR023393">
    <property type="entry name" value="START-like_dom_sf"/>
</dbReference>
<comment type="caution">
    <text evidence="2">The sequence shown here is derived from an EMBL/GenBank/DDBJ whole genome shotgun (WGS) entry which is preliminary data.</text>
</comment>
<name>A0A3P2A4K5_9NEIS</name>